<keyword evidence="2" id="KW-1133">Transmembrane helix</keyword>
<gene>
    <name evidence="3" type="ORF">SAMEA4530655_04679</name>
</gene>
<dbReference type="AlphaFoldDB" id="A0A239SYE6"/>
<dbReference type="STRING" id="93222.NA29_25735"/>
<dbReference type="EMBL" id="LT906435">
    <property type="protein sequence ID" value="SNU89593.1"/>
    <property type="molecule type" value="Genomic_DNA"/>
</dbReference>
<reference evidence="3 4" key="1">
    <citation type="submission" date="2017-06" db="EMBL/GenBank/DDBJ databases">
        <authorList>
            <consortium name="Pathogen Informatics"/>
        </authorList>
    </citation>
    <scope>NUCLEOTIDE SEQUENCE [LARGE SCALE GENOMIC DNA]</scope>
    <source>
        <strain evidence="3 4">NCTC13161</strain>
    </source>
</reference>
<evidence type="ECO:0000313" key="3">
    <source>
        <dbReference type="EMBL" id="SNU89593.1"/>
    </source>
</evidence>
<sequence>MNEQNFHSDVGQVAGGSIVNTTHGPSQSNVITINGAPRNEPLPTITDLQRQAIKAKAEPIAEAGGVELVHVYRIIFTRFGIERILDLPKVEFMAALSFLDELEKNNAVGLNDSWAVDAPSGPYDASRVAPTIHFHPTPCQGCIGLTGELGLVERQARAARVWAGVAMSVLFAGAIGITAAFYTGQIEAKGRSGRDACYFGSGVYSVGSVLPIAGSKTRECLPNLDGPGAHWETIGTPANKK</sequence>
<feature type="region of interest" description="Disordered" evidence="1">
    <location>
        <begin position="17"/>
        <end position="37"/>
    </location>
</feature>
<keyword evidence="4" id="KW-1185">Reference proteome</keyword>
<evidence type="ECO:0000256" key="1">
    <source>
        <dbReference type="SAM" id="MobiDB-lite"/>
    </source>
</evidence>
<organism evidence="3 4">
    <name type="scientific">Pandoraea sputorum</name>
    <dbReference type="NCBI Taxonomy" id="93222"/>
    <lineage>
        <taxon>Bacteria</taxon>
        <taxon>Pseudomonadati</taxon>
        <taxon>Pseudomonadota</taxon>
        <taxon>Betaproteobacteria</taxon>
        <taxon>Burkholderiales</taxon>
        <taxon>Burkholderiaceae</taxon>
        <taxon>Pandoraea</taxon>
    </lineage>
</organism>
<keyword evidence="2" id="KW-0472">Membrane</keyword>
<protein>
    <submittedName>
        <fullName evidence="3">Uncharacterized protein</fullName>
    </submittedName>
</protein>
<keyword evidence="2" id="KW-0812">Transmembrane</keyword>
<name>A0A239SYE6_9BURK</name>
<feature type="compositionally biased region" description="Polar residues" evidence="1">
    <location>
        <begin position="18"/>
        <end position="32"/>
    </location>
</feature>
<dbReference type="KEGG" id="pspu:NA29_25735"/>
<dbReference type="OrthoDB" id="8943144at2"/>
<accession>A0A239SYE6</accession>
<evidence type="ECO:0000256" key="2">
    <source>
        <dbReference type="SAM" id="Phobius"/>
    </source>
</evidence>
<dbReference type="RefSeq" id="WP_052252350.1">
    <property type="nucleotide sequence ID" value="NZ_CP010431.2"/>
</dbReference>
<proteinExistence type="predicted"/>
<dbReference type="Proteomes" id="UP000215126">
    <property type="component" value="Chromosome 1"/>
</dbReference>
<dbReference type="GeneID" id="88097253"/>
<feature type="transmembrane region" description="Helical" evidence="2">
    <location>
        <begin position="161"/>
        <end position="182"/>
    </location>
</feature>
<evidence type="ECO:0000313" key="4">
    <source>
        <dbReference type="Proteomes" id="UP000215126"/>
    </source>
</evidence>